<dbReference type="EC" id="2.3.1.225" evidence="8"/>
<gene>
    <name evidence="11" type="primary">LOC106811594</name>
</gene>
<keyword evidence="2 8" id="KW-0812">Transmembrane</keyword>
<feature type="transmembrane region" description="Helical" evidence="8">
    <location>
        <begin position="520"/>
        <end position="541"/>
    </location>
</feature>
<feature type="repeat" description="ANK" evidence="7">
    <location>
        <begin position="215"/>
        <end position="247"/>
    </location>
</feature>
<dbReference type="Pfam" id="PF12796">
    <property type="entry name" value="Ank_2"/>
    <property type="match status" value="2"/>
</dbReference>
<feature type="transmembrane region" description="Helical" evidence="8">
    <location>
        <begin position="375"/>
        <end position="393"/>
    </location>
</feature>
<reference evidence="11" key="1">
    <citation type="submission" date="2025-08" db="UniProtKB">
        <authorList>
            <consortium name="RefSeq"/>
        </authorList>
    </citation>
    <scope>IDENTIFICATION</scope>
</reference>
<dbReference type="PROSITE" id="PS50297">
    <property type="entry name" value="ANK_REP_REGION"/>
    <property type="match status" value="4"/>
</dbReference>
<dbReference type="RefSeq" id="XP_014670773.1">
    <property type="nucleotide sequence ID" value="XM_014815287.1"/>
</dbReference>
<proteinExistence type="inferred from homology"/>
<evidence type="ECO:0000256" key="2">
    <source>
        <dbReference type="ARBA" id="ARBA00022692"/>
    </source>
</evidence>
<evidence type="ECO:0000259" key="9">
    <source>
        <dbReference type="Pfam" id="PF01529"/>
    </source>
</evidence>
<dbReference type="SMART" id="SM00248">
    <property type="entry name" value="ANK"/>
    <property type="match status" value="6"/>
</dbReference>
<keyword evidence="5 7" id="KW-0040">ANK repeat</keyword>
<comment type="subcellular location">
    <subcellularLocation>
        <location evidence="1">Membrane</location>
        <topology evidence="1">Multi-pass membrane protein</topology>
    </subcellularLocation>
</comment>
<feature type="transmembrane region" description="Helical" evidence="8">
    <location>
        <begin position="475"/>
        <end position="494"/>
    </location>
</feature>
<evidence type="ECO:0000256" key="5">
    <source>
        <dbReference type="ARBA" id="ARBA00023043"/>
    </source>
</evidence>
<protein>
    <recommendedName>
        <fullName evidence="8">Palmitoyltransferase</fullName>
        <ecNumber evidence="8">2.3.1.225</ecNumber>
    </recommendedName>
</protein>
<evidence type="ECO:0000256" key="8">
    <source>
        <dbReference type="RuleBase" id="RU079119"/>
    </source>
</evidence>
<keyword evidence="10" id="KW-1185">Reference proteome</keyword>
<comment type="domain">
    <text evidence="8">The DHHC domain is required for palmitoyltransferase activity.</text>
</comment>
<comment type="similarity">
    <text evidence="8">Belongs to the DHHC palmitoyltransferase family.</text>
</comment>
<feature type="repeat" description="ANK" evidence="7">
    <location>
        <begin position="147"/>
        <end position="179"/>
    </location>
</feature>
<feature type="repeat" description="ANK" evidence="7">
    <location>
        <begin position="80"/>
        <end position="112"/>
    </location>
</feature>
<dbReference type="PANTHER" id="PTHR24161:SF85">
    <property type="entry name" value="PALMITOYLTRANSFERASE HIP14"/>
    <property type="match status" value="1"/>
</dbReference>
<dbReference type="PROSITE" id="PS50216">
    <property type="entry name" value="DHHC"/>
    <property type="match status" value="1"/>
</dbReference>
<dbReference type="PANTHER" id="PTHR24161">
    <property type="entry name" value="ANK_REP_REGION DOMAIN-CONTAINING PROTEIN-RELATED"/>
    <property type="match status" value="1"/>
</dbReference>
<feature type="transmembrane region" description="Helical" evidence="8">
    <location>
        <begin position="294"/>
        <end position="312"/>
    </location>
</feature>
<keyword evidence="3" id="KW-0677">Repeat</keyword>
<keyword evidence="8" id="KW-0012">Acyltransferase</keyword>
<dbReference type="SUPFAM" id="SSF48403">
    <property type="entry name" value="Ankyrin repeat"/>
    <property type="match status" value="1"/>
</dbReference>
<keyword evidence="8" id="KW-0808">Transferase</keyword>
<dbReference type="PROSITE" id="PS50088">
    <property type="entry name" value="ANK_REPEAT"/>
    <property type="match status" value="5"/>
</dbReference>
<dbReference type="Gene3D" id="1.25.40.20">
    <property type="entry name" value="Ankyrin repeat-containing domain"/>
    <property type="match status" value="1"/>
</dbReference>
<name>A0ABM1EF02_PRICU</name>
<dbReference type="Pfam" id="PF13637">
    <property type="entry name" value="Ank_4"/>
    <property type="match status" value="1"/>
</dbReference>
<sequence>MADDENNLPLLASEEVNQVSLEEDGSVLTRQLSPQQDPEIRTAAFNTTRYDIIKATQYGIIDRCKEIVENGYDVRQPDAENVTLLHWAAINNRKELVRYYLSKGAYIDQLGGDLMSTPLHWATRQGHLQMVVLLMQYGADPSLRDGEGCSPIHLAAQFAHTTIVAYLIAKGQDANMPDRNGMTPLMWACYRVVNPDPTRLLLTFNADIHLRDRVHHNTALHWAQVSSNHSVIQNLLNTGANVDATNDKGETPLDIAIDKNNQWMVEKLQATRRDRGLDHSNILQRFINDKKVRWSVMWFCPMFVLFGIGAIFQCGHPYWGKLLMFACLGLIFHITRKFFFDDRVMDIGPLAVFMGTIFLKYVTYIFWVWPVLRDVLSVFLVAGFSAGLWYNFYKSWKSDPGIVKASREQKFRTVVELAEQDTFDLSWFCTTCIVKKPVRSKHCSSCNKCIAKFDHHCPWVGNCVGALNHKYFMGYLFFMMGLLSVYMYCSMEYWNHTCIPYLPKHGIVARLLSLAQCHPWTIWLFLNAALHTIWVTALLVCQLYQIAWLAMTTNERINCHRYQHFGASRNSRAKSPFDRGVFRNLVDFFELRCCGLCKLDRVDWLTRYDAEMKPSEPYGYQPVPRENYQYV</sequence>
<comment type="catalytic activity">
    <reaction evidence="8">
        <text>L-cysteinyl-[protein] + hexadecanoyl-CoA = S-hexadecanoyl-L-cysteinyl-[protein] + CoA</text>
        <dbReference type="Rhea" id="RHEA:36683"/>
        <dbReference type="Rhea" id="RHEA-COMP:10131"/>
        <dbReference type="Rhea" id="RHEA-COMP:11032"/>
        <dbReference type="ChEBI" id="CHEBI:29950"/>
        <dbReference type="ChEBI" id="CHEBI:57287"/>
        <dbReference type="ChEBI" id="CHEBI:57379"/>
        <dbReference type="ChEBI" id="CHEBI:74151"/>
        <dbReference type="EC" id="2.3.1.225"/>
    </reaction>
</comment>
<dbReference type="InterPro" id="IPR001594">
    <property type="entry name" value="Palmitoyltrfase_DHHC"/>
</dbReference>
<keyword evidence="6 8" id="KW-0472">Membrane</keyword>
<evidence type="ECO:0000256" key="4">
    <source>
        <dbReference type="ARBA" id="ARBA00022989"/>
    </source>
</evidence>
<feature type="repeat" description="ANK" evidence="7">
    <location>
        <begin position="114"/>
        <end position="146"/>
    </location>
</feature>
<dbReference type="GeneID" id="106811594"/>
<evidence type="ECO:0000256" key="7">
    <source>
        <dbReference type="PROSITE-ProRule" id="PRU00023"/>
    </source>
</evidence>
<organism evidence="10 11">
    <name type="scientific">Priapulus caudatus</name>
    <name type="common">Priapulid worm</name>
    <dbReference type="NCBI Taxonomy" id="37621"/>
    <lineage>
        <taxon>Eukaryota</taxon>
        <taxon>Metazoa</taxon>
        <taxon>Ecdysozoa</taxon>
        <taxon>Scalidophora</taxon>
        <taxon>Priapulida</taxon>
        <taxon>Priapulimorpha</taxon>
        <taxon>Priapulimorphida</taxon>
        <taxon>Priapulidae</taxon>
        <taxon>Priapulus</taxon>
    </lineage>
</organism>
<feature type="transmembrane region" description="Helical" evidence="8">
    <location>
        <begin position="347"/>
        <end position="369"/>
    </location>
</feature>
<evidence type="ECO:0000256" key="3">
    <source>
        <dbReference type="ARBA" id="ARBA00022737"/>
    </source>
</evidence>
<keyword evidence="4 8" id="KW-1133">Transmembrane helix</keyword>
<evidence type="ECO:0000313" key="11">
    <source>
        <dbReference type="RefSeq" id="XP_014670773.1"/>
    </source>
</evidence>
<dbReference type="Proteomes" id="UP000695022">
    <property type="component" value="Unplaced"/>
</dbReference>
<evidence type="ECO:0000256" key="6">
    <source>
        <dbReference type="ARBA" id="ARBA00023136"/>
    </source>
</evidence>
<feature type="transmembrane region" description="Helical" evidence="8">
    <location>
        <begin position="318"/>
        <end position="335"/>
    </location>
</feature>
<evidence type="ECO:0000313" key="10">
    <source>
        <dbReference type="Proteomes" id="UP000695022"/>
    </source>
</evidence>
<feature type="domain" description="Palmitoyltransferase DHHC" evidence="9">
    <location>
        <begin position="427"/>
        <end position="559"/>
    </location>
</feature>
<evidence type="ECO:0000256" key="1">
    <source>
        <dbReference type="ARBA" id="ARBA00004141"/>
    </source>
</evidence>
<feature type="repeat" description="ANK" evidence="7">
    <location>
        <begin position="180"/>
        <end position="213"/>
    </location>
</feature>
<dbReference type="InterPro" id="IPR036770">
    <property type="entry name" value="Ankyrin_rpt-contain_sf"/>
</dbReference>
<dbReference type="Pfam" id="PF01529">
    <property type="entry name" value="DHHC"/>
    <property type="match status" value="1"/>
</dbReference>
<accession>A0ABM1EF02</accession>
<dbReference type="InterPro" id="IPR002110">
    <property type="entry name" value="Ankyrin_rpt"/>
</dbReference>